<gene>
    <name evidence="2" type="ORF">LEL_06152</name>
</gene>
<dbReference type="GO" id="GO:0005763">
    <property type="term" value="C:mitochondrial small ribosomal subunit"/>
    <property type="evidence" value="ECO:0007669"/>
    <property type="project" value="TreeGrafter"/>
</dbReference>
<organism evidence="2 3">
    <name type="scientific">Akanthomyces lecanii RCEF 1005</name>
    <dbReference type="NCBI Taxonomy" id="1081108"/>
    <lineage>
        <taxon>Eukaryota</taxon>
        <taxon>Fungi</taxon>
        <taxon>Dikarya</taxon>
        <taxon>Ascomycota</taxon>
        <taxon>Pezizomycotina</taxon>
        <taxon>Sordariomycetes</taxon>
        <taxon>Hypocreomycetidae</taxon>
        <taxon>Hypocreales</taxon>
        <taxon>Cordycipitaceae</taxon>
        <taxon>Akanthomyces</taxon>
        <taxon>Cordyceps confragosa</taxon>
    </lineage>
</organism>
<dbReference type="PANTHER" id="PTHR28058">
    <property type="entry name" value="37S RIBOSOMAL PROTEIN MRP51, MITOCHONDRIAL"/>
    <property type="match status" value="1"/>
</dbReference>
<keyword evidence="3" id="KW-1185">Reference proteome</keyword>
<dbReference type="Pfam" id="PF11709">
    <property type="entry name" value="Mit_ribos_Mrp51"/>
    <property type="match status" value="1"/>
</dbReference>
<dbReference type="GO" id="GO:0070124">
    <property type="term" value="P:mitochondrial translational initiation"/>
    <property type="evidence" value="ECO:0007669"/>
    <property type="project" value="TreeGrafter"/>
</dbReference>
<dbReference type="InterPro" id="IPR016712">
    <property type="entry name" value="Rbsml_bS1m-like"/>
</dbReference>
<evidence type="ECO:0000256" key="1">
    <source>
        <dbReference type="SAM" id="MobiDB-lite"/>
    </source>
</evidence>
<feature type="compositionally biased region" description="Polar residues" evidence="1">
    <location>
        <begin position="41"/>
        <end position="62"/>
    </location>
</feature>
<protein>
    <recommendedName>
        <fullName evidence="4">Mitochondrial ribosomal protein MRP51</fullName>
    </recommendedName>
</protein>
<accession>A0A162KKU9</accession>
<dbReference type="EMBL" id="AZHF01000004">
    <property type="protein sequence ID" value="OAA76468.1"/>
    <property type="molecule type" value="Genomic_DNA"/>
</dbReference>
<proteinExistence type="predicted"/>
<comment type="caution">
    <text evidence="2">The sequence shown here is derived from an EMBL/GenBank/DDBJ whole genome shotgun (WGS) entry which is preliminary data.</text>
</comment>
<dbReference type="PANTHER" id="PTHR28058:SF1">
    <property type="entry name" value="SMALL RIBOSOMAL SUBUNIT PROTEIN BS1M"/>
    <property type="match status" value="1"/>
</dbReference>
<feature type="region of interest" description="Disordered" evidence="1">
    <location>
        <begin position="20"/>
        <end position="65"/>
    </location>
</feature>
<evidence type="ECO:0000313" key="3">
    <source>
        <dbReference type="Proteomes" id="UP000076881"/>
    </source>
</evidence>
<reference evidence="2 3" key="1">
    <citation type="journal article" date="2016" name="Genome Biol. Evol.">
        <title>Divergent and convergent evolution of fungal pathogenicity.</title>
        <authorList>
            <person name="Shang Y."/>
            <person name="Xiao G."/>
            <person name="Zheng P."/>
            <person name="Cen K."/>
            <person name="Zhan S."/>
            <person name="Wang C."/>
        </authorList>
    </citation>
    <scope>NUCLEOTIDE SEQUENCE [LARGE SCALE GENOMIC DNA]</scope>
    <source>
        <strain evidence="2 3">RCEF 1005</strain>
    </source>
</reference>
<sequence length="455" mass="49711">MGGRAVSPGAALLRSSRMFSMPKPLPEPHAGLQHISDRSSKSMTKSQPQMQSVTTPLSSRQNGDWGFKRSFPLKTTLNTSTPLIRLKNIDAMENVTDFESAADHTLSLEKFQELRIAMSIPKKRAEAGSTLRETPGNKSVFEERFDATDGDRADHLRWKYEGPWLARMTEGEFMRYLDKQVRPQRAQFRALLRKGLAEDITARQNSYAMEKGIDAPPSVAAADITEAQFTEYLRALRNDRAVLYAIVSKFLDLAPLGQPVGVVQSLFPPLAESPWGKAGPPTTHPSAGISYLRTGSVMENHPVYGPQGRRTPTLARLISPRSINTPPRLGVAGFVADPPPGDNEFNTRNPKGKGASRHAANGIANLDTTTFGGAKAYIEPVSASVDPSGRVLLELKEAGAEAQVIAKENSGKSTVYHDGPMKRDLRPQEAGLDAAAQRMQAVADDLTQNKPSYRK</sequence>
<dbReference type="GO" id="GO:0003735">
    <property type="term" value="F:structural constituent of ribosome"/>
    <property type="evidence" value="ECO:0007669"/>
    <property type="project" value="TreeGrafter"/>
</dbReference>
<dbReference type="Proteomes" id="UP000076881">
    <property type="component" value="Unassembled WGS sequence"/>
</dbReference>
<dbReference type="AlphaFoldDB" id="A0A162KKU9"/>
<dbReference type="STRING" id="1081108.A0A162KKU9"/>
<evidence type="ECO:0008006" key="4">
    <source>
        <dbReference type="Google" id="ProtNLM"/>
    </source>
</evidence>
<name>A0A162KKU9_CORDF</name>
<dbReference type="OrthoDB" id="3913595at2759"/>
<feature type="compositionally biased region" description="Polar residues" evidence="1">
    <location>
        <begin position="446"/>
        <end position="455"/>
    </location>
</feature>
<evidence type="ECO:0000313" key="2">
    <source>
        <dbReference type="EMBL" id="OAA76468.1"/>
    </source>
</evidence>
<feature type="region of interest" description="Disordered" evidence="1">
    <location>
        <begin position="432"/>
        <end position="455"/>
    </location>
</feature>